<evidence type="ECO:0000256" key="1">
    <source>
        <dbReference type="SAM" id="MobiDB-lite"/>
    </source>
</evidence>
<feature type="compositionally biased region" description="Polar residues" evidence="1">
    <location>
        <begin position="17"/>
        <end position="26"/>
    </location>
</feature>
<dbReference type="OrthoDB" id="6436361at2759"/>
<dbReference type="STRING" id="151549.A0A4C1T7T7"/>
<accession>A0A4C1T7T7</accession>
<feature type="region of interest" description="Disordered" evidence="1">
    <location>
        <begin position="1"/>
        <end position="26"/>
    </location>
</feature>
<dbReference type="AlphaFoldDB" id="A0A4C1T7T7"/>
<protein>
    <submittedName>
        <fullName evidence="2">Uncharacterized protein</fullName>
    </submittedName>
</protein>
<comment type="caution">
    <text evidence="2">The sequence shown here is derived from an EMBL/GenBank/DDBJ whole genome shotgun (WGS) entry which is preliminary data.</text>
</comment>
<dbReference type="Proteomes" id="UP000299102">
    <property type="component" value="Unassembled WGS sequence"/>
</dbReference>
<gene>
    <name evidence="2" type="ORF">EVAR_72960_1</name>
</gene>
<evidence type="ECO:0000313" key="2">
    <source>
        <dbReference type="EMBL" id="GBP09507.1"/>
    </source>
</evidence>
<proteinExistence type="predicted"/>
<dbReference type="EMBL" id="BGZK01004536">
    <property type="protein sequence ID" value="GBP09507.1"/>
    <property type="molecule type" value="Genomic_DNA"/>
</dbReference>
<organism evidence="2 3">
    <name type="scientific">Eumeta variegata</name>
    <name type="common">Bagworm moth</name>
    <name type="synonym">Eumeta japonica</name>
    <dbReference type="NCBI Taxonomy" id="151549"/>
    <lineage>
        <taxon>Eukaryota</taxon>
        <taxon>Metazoa</taxon>
        <taxon>Ecdysozoa</taxon>
        <taxon>Arthropoda</taxon>
        <taxon>Hexapoda</taxon>
        <taxon>Insecta</taxon>
        <taxon>Pterygota</taxon>
        <taxon>Neoptera</taxon>
        <taxon>Endopterygota</taxon>
        <taxon>Lepidoptera</taxon>
        <taxon>Glossata</taxon>
        <taxon>Ditrysia</taxon>
        <taxon>Tineoidea</taxon>
        <taxon>Psychidae</taxon>
        <taxon>Oiketicinae</taxon>
        <taxon>Eumeta</taxon>
    </lineage>
</organism>
<name>A0A4C1T7T7_EUMVA</name>
<evidence type="ECO:0000313" key="3">
    <source>
        <dbReference type="Proteomes" id="UP000299102"/>
    </source>
</evidence>
<keyword evidence="3" id="KW-1185">Reference proteome</keyword>
<reference evidence="2 3" key="1">
    <citation type="journal article" date="2019" name="Commun. Biol.">
        <title>The bagworm genome reveals a unique fibroin gene that provides high tensile strength.</title>
        <authorList>
            <person name="Kono N."/>
            <person name="Nakamura H."/>
            <person name="Ohtoshi R."/>
            <person name="Tomita M."/>
            <person name="Numata K."/>
            <person name="Arakawa K."/>
        </authorList>
    </citation>
    <scope>NUCLEOTIDE SEQUENCE [LARGE SCALE GENOMIC DNA]</scope>
</reference>
<sequence>MGRGINDIPGSIVSVDTAPSQAQNHNAAPISTALSQQQQSVGAGILSQMPENPSNNITNAVTSHIASNAAQAVAPDVITQQPLLTNAATSMSTDMNAIPPVIFVIGGPAVIRPHYYKQRPPIILLDCSRLQLGRGRIDDTVPSFRRRLELFREQTLPMLKAMDNSGRLQIQRSLEQQQTDAIIQDLENNVPGAVPTISHHTTPEGLLSNPIQKQVRCDRKMLQENNLILEGYRGLGGHGLALQPNLQKREAYATFRWTALRGSPRVFSTGKVQPALVEKRGTPSTPRCCNMVAMVGGILQTLIGCWNKEKYVFVGLQMYFRTVMSSRGILQPGIDKYVRCGGVTCFIPPRGFGPSSDTA</sequence>